<feature type="binding site" evidence="5">
    <location>
        <position position="289"/>
    </location>
    <ligand>
        <name>N(2)-acetyl-L-ornithine</name>
        <dbReference type="ChEBI" id="CHEBI:57805"/>
    </ligand>
</feature>
<dbReference type="Proteomes" id="UP000587211">
    <property type="component" value="Unassembled WGS sequence"/>
</dbReference>
<reference evidence="6 7" key="1">
    <citation type="submission" date="2020-07" db="EMBL/GenBank/DDBJ databases">
        <title>Sequencing the genomes of 1000 actinobacteria strains.</title>
        <authorList>
            <person name="Klenk H.-P."/>
        </authorList>
    </citation>
    <scope>NUCLEOTIDE SEQUENCE [LARGE SCALE GENOMIC DNA]</scope>
    <source>
        <strain evidence="6 7">DSM 19087</strain>
    </source>
</reference>
<accession>A0ABX2SIJ3</accession>
<dbReference type="InterPro" id="IPR004636">
    <property type="entry name" value="AcOrn/SuccOrn_fam"/>
</dbReference>
<dbReference type="PIRSF" id="PIRSF000521">
    <property type="entry name" value="Transaminase_4ab_Lys_Orn"/>
    <property type="match status" value="1"/>
</dbReference>
<dbReference type="EMBL" id="JACBZN010000001">
    <property type="protein sequence ID" value="NYI38509.1"/>
    <property type="molecule type" value="Genomic_DNA"/>
</dbReference>
<dbReference type="InterPro" id="IPR015422">
    <property type="entry name" value="PyrdxlP-dep_Trfase_small"/>
</dbReference>
<comment type="subunit">
    <text evidence="5">Homodimer.</text>
</comment>
<gene>
    <name evidence="5" type="primary">argD</name>
    <name evidence="6" type="ORF">BJ975_001884</name>
</gene>
<comment type="pathway">
    <text evidence="5">Amino-acid biosynthesis; L-arginine biosynthesis; N(2)-acetyl-L-ornithine from L-glutamate: step 4/4.</text>
</comment>
<comment type="catalytic activity">
    <reaction evidence="5">
        <text>N(2)-acetyl-L-ornithine + 2-oxoglutarate = N-acetyl-L-glutamate 5-semialdehyde + L-glutamate</text>
        <dbReference type="Rhea" id="RHEA:18049"/>
        <dbReference type="ChEBI" id="CHEBI:16810"/>
        <dbReference type="ChEBI" id="CHEBI:29123"/>
        <dbReference type="ChEBI" id="CHEBI:29985"/>
        <dbReference type="ChEBI" id="CHEBI:57805"/>
        <dbReference type="EC" id="2.6.1.11"/>
    </reaction>
</comment>
<protein>
    <recommendedName>
        <fullName evidence="5">Acetylornithine aminotransferase</fullName>
        <shortName evidence="5">ACOAT</shortName>
        <ecNumber evidence="5">2.6.1.11</ecNumber>
    </recommendedName>
</protein>
<keyword evidence="2 5" id="KW-0028">Amino-acid biosynthesis</keyword>
<keyword evidence="5" id="KW-0963">Cytoplasm</keyword>
<keyword evidence="3 5" id="KW-0808">Transferase</keyword>
<feature type="binding site" evidence="5">
    <location>
        <position position="290"/>
    </location>
    <ligand>
        <name>pyridoxal 5'-phosphate</name>
        <dbReference type="ChEBI" id="CHEBI:597326"/>
    </ligand>
</feature>
<dbReference type="PANTHER" id="PTHR11986:SF79">
    <property type="entry name" value="ACETYLORNITHINE AMINOTRANSFERASE, MITOCHONDRIAL"/>
    <property type="match status" value="1"/>
</dbReference>
<dbReference type="PANTHER" id="PTHR11986">
    <property type="entry name" value="AMINOTRANSFERASE CLASS III"/>
    <property type="match status" value="1"/>
</dbReference>
<dbReference type="NCBIfam" id="TIGR00707">
    <property type="entry name" value="argD"/>
    <property type="match status" value="1"/>
</dbReference>
<dbReference type="InterPro" id="IPR015424">
    <property type="entry name" value="PyrdxlP-dep_Trfase"/>
</dbReference>
<evidence type="ECO:0000256" key="2">
    <source>
        <dbReference type="ARBA" id="ARBA00022605"/>
    </source>
</evidence>
<keyword evidence="7" id="KW-1185">Reference proteome</keyword>
<comment type="cofactor">
    <cofactor evidence="5">
        <name>pyridoxal 5'-phosphate</name>
        <dbReference type="ChEBI" id="CHEBI:597326"/>
    </cofactor>
    <text evidence="5">Binds 1 pyridoxal phosphate per subunit.</text>
</comment>
<keyword evidence="5" id="KW-0055">Arginine biosynthesis</keyword>
<evidence type="ECO:0000313" key="7">
    <source>
        <dbReference type="Proteomes" id="UP000587211"/>
    </source>
</evidence>
<dbReference type="HAMAP" id="MF_01107">
    <property type="entry name" value="ArgD_aminotrans_3"/>
    <property type="match status" value="1"/>
</dbReference>
<dbReference type="NCBIfam" id="NF002874">
    <property type="entry name" value="PRK03244.1"/>
    <property type="match status" value="1"/>
</dbReference>
<feature type="binding site" evidence="5">
    <location>
        <position position="150"/>
    </location>
    <ligand>
        <name>N(2)-acetyl-L-ornithine</name>
        <dbReference type="ChEBI" id="CHEBI:57805"/>
    </ligand>
</feature>
<feature type="binding site" evidence="5">
    <location>
        <begin position="232"/>
        <end position="235"/>
    </location>
    <ligand>
        <name>pyridoxal 5'-phosphate</name>
        <dbReference type="ChEBI" id="CHEBI:597326"/>
    </ligand>
</feature>
<dbReference type="Pfam" id="PF00202">
    <property type="entry name" value="Aminotran_3"/>
    <property type="match status" value="1"/>
</dbReference>
<dbReference type="Gene3D" id="3.40.640.10">
    <property type="entry name" value="Type I PLP-dependent aspartate aminotransferase-like (Major domain)"/>
    <property type="match status" value="1"/>
</dbReference>
<dbReference type="EC" id="2.6.1.11" evidence="5"/>
<keyword evidence="1 5" id="KW-0032">Aminotransferase</keyword>
<dbReference type="InterPro" id="IPR049704">
    <property type="entry name" value="Aminotrans_3_PPA_site"/>
</dbReference>
<keyword evidence="4 5" id="KW-0663">Pyridoxal phosphate</keyword>
<comment type="similarity">
    <text evidence="5">Belongs to the class-III pyridoxal-phosphate-dependent aminotransferase family. ArgD subfamily.</text>
</comment>
<dbReference type="InterPro" id="IPR015421">
    <property type="entry name" value="PyrdxlP-dep_Trfase_major"/>
</dbReference>
<evidence type="ECO:0000256" key="5">
    <source>
        <dbReference type="HAMAP-Rule" id="MF_01107"/>
    </source>
</evidence>
<name>A0ABX2SIJ3_9ACTN</name>
<dbReference type="Gene3D" id="3.90.1150.10">
    <property type="entry name" value="Aspartate Aminotransferase, domain 1"/>
    <property type="match status" value="1"/>
</dbReference>
<dbReference type="InterPro" id="IPR050103">
    <property type="entry name" value="Class-III_PLP-dep_AT"/>
</dbReference>
<dbReference type="RefSeq" id="WP_395487214.1">
    <property type="nucleotide sequence ID" value="NZ_BAAAMP010000020.1"/>
</dbReference>
<comment type="caution">
    <text evidence="6">The sequence shown here is derived from an EMBL/GenBank/DDBJ whole genome shotgun (WGS) entry which is preliminary data.</text>
</comment>
<dbReference type="SUPFAM" id="SSF53383">
    <property type="entry name" value="PLP-dependent transferases"/>
    <property type="match status" value="1"/>
</dbReference>
<dbReference type="InterPro" id="IPR005814">
    <property type="entry name" value="Aminotrans_3"/>
</dbReference>
<comment type="miscellaneous">
    <text evidence="5">May also have succinyldiaminopimelate aminotransferase activity, thus carrying out the corresponding step in lysine biosynthesis.</text>
</comment>
<comment type="subcellular location">
    <subcellularLocation>
        <location evidence="5">Cytoplasm</location>
    </subcellularLocation>
</comment>
<dbReference type="GO" id="GO:0003992">
    <property type="term" value="F:N2-acetyl-L-ornithine:2-oxoglutarate 5-aminotransferase activity"/>
    <property type="evidence" value="ECO:0007669"/>
    <property type="project" value="UniProtKB-EC"/>
</dbReference>
<proteinExistence type="inferred from homology"/>
<feature type="binding site" evidence="5">
    <location>
        <position position="147"/>
    </location>
    <ligand>
        <name>pyridoxal 5'-phosphate</name>
        <dbReference type="ChEBI" id="CHEBI:597326"/>
    </ligand>
</feature>
<sequence length="404" mass="41892">MSLPEGVVIHGREPRLGGAEWTERYRGAVMNTFGDPQRVLVRGEGSHVWDADGNRYLDLLGGIAVNVLGHGHPAILEAVAQQLQTLGHISNFFASAPQIELAEKLLELLGSDGRVFFANSGTEANEAAFKATRRTGRTTVVAAEGSFHGRSMGALALTSKAAYREPFEPLPGDVRWVPFGDAEALAAAVDETVAAVILEPIQGEAGVIVPPEDYLAAARRITSEHGALLWLDEVQTGIGRTGDWFGHTPSGVTPDLVTFAKGLGGGIPIGACVALGEAATLLGPGNHGTTFGGNPVATAAGLAVISTIESQGLLAATQARGDQLADGLTRHARVEGVTGRGLLRGVVLSEPRAADVQKAALDAGLIVNAPTPDRLRLAPPLVLTEDEAAHAVSTLGAILDEVLS</sequence>
<evidence type="ECO:0000313" key="6">
    <source>
        <dbReference type="EMBL" id="NYI38509.1"/>
    </source>
</evidence>
<evidence type="ECO:0000256" key="3">
    <source>
        <dbReference type="ARBA" id="ARBA00022679"/>
    </source>
</evidence>
<dbReference type="PROSITE" id="PS00600">
    <property type="entry name" value="AA_TRANSFER_CLASS_3"/>
    <property type="match status" value="1"/>
</dbReference>
<dbReference type="CDD" id="cd00610">
    <property type="entry name" value="OAT_like"/>
    <property type="match status" value="1"/>
</dbReference>
<feature type="binding site" evidence="5">
    <location>
        <begin position="121"/>
        <end position="122"/>
    </location>
    <ligand>
        <name>pyridoxal 5'-phosphate</name>
        <dbReference type="ChEBI" id="CHEBI:597326"/>
    </ligand>
</feature>
<feature type="modified residue" description="N6-(pyridoxal phosphate)lysine" evidence="5">
    <location>
        <position position="261"/>
    </location>
</feature>
<evidence type="ECO:0000256" key="4">
    <source>
        <dbReference type="ARBA" id="ARBA00022898"/>
    </source>
</evidence>
<organism evidence="6 7">
    <name type="scientific">Aeromicrobium tamlense</name>
    <dbReference type="NCBI Taxonomy" id="375541"/>
    <lineage>
        <taxon>Bacteria</taxon>
        <taxon>Bacillati</taxon>
        <taxon>Actinomycetota</taxon>
        <taxon>Actinomycetes</taxon>
        <taxon>Propionibacteriales</taxon>
        <taxon>Nocardioidaceae</taxon>
        <taxon>Aeromicrobium</taxon>
    </lineage>
</organism>
<evidence type="ECO:0000256" key="1">
    <source>
        <dbReference type="ARBA" id="ARBA00022576"/>
    </source>
</evidence>